<reference evidence="1" key="1">
    <citation type="journal article" date="2019" name="bioRxiv">
        <title>The Genome of the Zebra Mussel, Dreissena polymorpha: A Resource for Invasive Species Research.</title>
        <authorList>
            <person name="McCartney M.A."/>
            <person name="Auch B."/>
            <person name="Kono T."/>
            <person name="Mallez S."/>
            <person name="Zhang Y."/>
            <person name="Obille A."/>
            <person name="Becker A."/>
            <person name="Abrahante J.E."/>
            <person name="Garbe J."/>
            <person name="Badalamenti J.P."/>
            <person name="Herman A."/>
            <person name="Mangelson H."/>
            <person name="Liachko I."/>
            <person name="Sullivan S."/>
            <person name="Sone E.D."/>
            <person name="Koren S."/>
            <person name="Silverstein K.A.T."/>
            <person name="Beckman K.B."/>
            <person name="Gohl D.M."/>
        </authorList>
    </citation>
    <scope>NUCLEOTIDE SEQUENCE</scope>
    <source>
        <strain evidence="1">Duluth1</strain>
        <tissue evidence="1">Whole animal</tissue>
    </source>
</reference>
<gene>
    <name evidence="1" type="ORF">DPMN_033139</name>
</gene>
<organism evidence="1 2">
    <name type="scientific">Dreissena polymorpha</name>
    <name type="common">Zebra mussel</name>
    <name type="synonym">Mytilus polymorpha</name>
    <dbReference type="NCBI Taxonomy" id="45954"/>
    <lineage>
        <taxon>Eukaryota</taxon>
        <taxon>Metazoa</taxon>
        <taxon>Spiralia</taxon>
        <taxon>Lophotrochozoa</taxon>
        <taxon>Mollusca</taxon>
        <taxon>Bivalvia</taxon>
        <taxon>Autobranchia</taxon>
        <taxon>Heteroconchia</taxon>
        <taxon>Euheterodonta</taxon>
        <taxon>Imparidentia</taxon>
        <taxon>Neoheterodontei</taxon>
        <taxon>Myida</taxon>
        <taxon>Dreissenoidea</taxon>
        <taxon>Dreissenidae</taxon>
        <taxon>Dreissena</taxon>
    </lineage>
</organism>
<accession>A0A9D4M5H9</accession>
<evidence type="ECO:0000313" key="2">
    <source>
        <dbReference type="Proteomes" id="UP000828390"/>
    </source>
</evidence>
<dbReference type="EMBL" id="JAIWYP010000002">
    <property type="protein sequence ID" value="KAH3869961.1"/>
    <property type="molecule type" value="Genomic_DNA"/>
</dbReference>
<keyword evidence="2" id="KW-1185">Reference proteome</keyword>
<protein>
    <submittedName>
        <fullName evidence="1">Uncharacterized protein</fullName>
    </submittedName>
</protein>
<dbReference type="Proteomes" id="UP000828390">
    <property type="component" value="Unassembled WGS sequence"/>
</dbReference>
<proteinExistence type="predicted"/>
<comment type="caution">
    <text evidence="1">The sequence shown here is derived from an EMBL/GenBank/DDBJ whole genome shotgun (WGS) entry which is preliminary data.</text>
</comment>
<evidence type="ECO:0000313" key="1">
    <source>
        <dbReference type="EMBL" id="KAH3869961.1"/>
    </source>
</evidence>
<sequence>MSWQLQRWLDGADYGQAAPSASHSSGSGSIVPRSLHPTVRLRDLEASSGHKAQYAFEHKSLWRLLHISYLEHNKHKYARNMTLARVGPQENF</sequence>
<name>A0A9D4M5H9_DREPO</name>
<reference evidence="1" key="2">
    <citation type="submission" date="2020-11" db="EMBL/GenBank/DDBJ databases">
        <authorList>
            <person name="McCartney M.A."/>
            <person name="Auch B."/>
            <person name="Kono T."/>
            <person name="Mallez S."/>
            <person name="Becker A."/>
            <person name="Gohl D.M."/>
            <person name="Silverstein K.A.T."/>
            <person name="Koren S."/>
            <person name="Bechman K.B."/>
            <person name="Herman A."/>
            <person name="Abrahante J.E."/>
            <person name="Garbe J."/>
        </authorList>
    </citation>
    <scope>NUCLEOTIDE SEQUENCE</scope>
    <source>
        <strain evidence="1">Duluth1</strain>
        <tissue evidence="1">Whole animal</tissue>
    </source>
</reference>
<dbReference type="AlphaFoldDB" id="A0A9D4M5H9"/>